<evidence type="ECO:0000313" key="5">
    <source>
        <dbReference type="EMBL" id="RUL58674.1"/>
    </source>
</evidence>
<dbReference type="SUPFAM" id="SSF103088">
    <property type="entry name" value="OmpA-like"/>
    <property type="match status" value="1"/>
</dbReference>
<evidence type="ECO:0000256" key="2">
    <source>
        <dbReference type="SAM" id="Phobius"/>
    </source>
</evidence>
<dbReference type="InterPro" id="IPR050330">
    <property type="entry name" value="Bact_OuterMem_StrucFunc"/>
</dbReference>
<evidence type="ECO:0000256" key="1">
    <source>
        <dbReference type="PROSITE-ProRule" id="PRU00473"/>
    </source>
</evidence>
<dbReference type="InterPro" id="IPR036737">
    <property type="entry name" value="OmpA-like_sf"/>
</dbReference>
<dbReference type="PROSITE" id="PS51257">
    <property type="entry name" value="PROKAR_LIPOPROTEIN"/>
    <property type="match status" value="1"/>
</dbReference>
<keyword evidence="2" id="KW-1133">Transmembrane helix</keyword>
<keyword evidence="6" id="KW-1185">Reference proteome</keyword>
<organism evidence="5 6">
    <name type="scientific">Prevotella koreensis</name>
    <dbReference type="NCBI Taxonomy" id="2490854"/>
    <lineage>
        <taxon>Bacteria</taxon>
        <taxon>Pseudomonadati</taxon>
        <taxon>Bacteroidota</taxon>
        <taxon>Bacteroidia</taxon>
        <taxon>Bacteroidales</taxon>
        <taxon>Prevotellaceae</taxon>
        <taxon>Prevotella</taxon>
    </lineage>
</organism>
<protein>
    <submittedName>
        <fullName evidence="5">OmpA family protein</fullName>
    </submittedName>
</protein>
<comment type="caution">
    <text evidence="5">The sequence shown here is derived from an EMBL/GenBank/DDBJ whole genome shotgun (WGS) entry which is preliminary data.</text>
</comment>
<dbReference type="Gene3D" id="3.30.1330.60">
    <property type="entry name" value="OmpA-like domain"/>
    <property type="match status" value="1"/>
</dbReference>
<dbReference type="CDD" id="cd07185">
    <property type="entry name" value="OmpA_C-like"/>
    <property type="match status" value="1"/>
</dbReference>
<dbReference type="PROSITE" id="PS51123">
    <property type="entry name" value="OMPA_2"/>
    <property type="match status" value="1"/>
</dbReference>
<sequence length="231" mass="24074">MKKFKFMTLAMCLAVLVSCNNTGKGALIGTGGGAVLGAVIGKLAGNTAVGTAVGAAVGAGAGALIGKKMDQAAERAQGIQNAKVEEITDANGLKAVKVSFDSGILFSSGKADLQYSAKAALSNFASVLREFSDTDVAIQGYTDNQGWRGCSASQSYEKNRQLSLQRAQSVCNFLTSQGVKYNQIKSCEGYGQENPVASNNYPAGQAQNRRVEVYMYASEAMINAANNGSLR</sequence>
<dbReference type="RefSeq" id="WP_126677770.1">
    <property type="nucleotide sequence ID" value="NZ_RYYU01000001.1"/>
</dbReference>
<proteinExistence type="predicted"/>
<evidence type="ECO:0000313" key="6">
    <source>
        <dbReference type="Proteomes" id="UP000278983"/>
    </source>
</evidence>
<feature type="signal peptide" evidence="3">
    <location>
        <begin position="1"/>
        <end position="23"/>
    </location>
</feature>
<dbReference type="PANTHER" id="PTHR30329">
    <property type="entry name" value="STATOR ELEMENT OF FLAGELLAR MOTOR COMPLEX"/>
    <property type="match status" value="1"/>
</dbReference>
<evidence type="ECO:0000259" key="4">
    <source>
        <dbReference type="PROSITE" id="PS51123"/>
    </source>
</evidence>
<dbReference type="Pfam" id="PF00691">
    <property type="entry name" value="OmpA"/>
    <property type="match status" value="1"/>
</dbReference>
<name>A0A3S0PBA5_9BACT</name>
<dbReference type="InterPro" id="IPR006665">
    <property type="entry name" value="OmpA-like"/>
</dbReference>
<evidence type="ECO:0000256" key="3">
    <source>
        <dbReference type="SAM" id="SignalP"/>
    </source>
</evidence>
<dbReference type="InterPro" id="IPR039567">
    <property type="entry name" value="Gly-zipper"/>
</dbReference>
<feature type="domain" description="OmpA-like" evidence="4">
    <location>
        <begin position="93"/>
        <end position="219"/>
    </location>
</feature>
<gene>
    <name evidence="5" type="ORF">EHV08_02060</name>
</gene>
<dbReference type="Proteomes" id="UP000278983">
    <property type="component" value="Unassembled WGS sequence"/>
</dbReference>
<accession>A0A3S0PBA5</accession>
<keyword evidence="1 2" id="KW-0472">Membrane</keyword>
<dbReference type="PANTHER" id="PTHR30329:SF21">
    <property type="entry name" value="LIPOPROTEIN YIAD-RELATED"/>
    <property type="match status" value="1"/>
</dbReference>
<reference evidence="5 6" key="1">
    <citation type="submission" date="2018-12" db="EMBL/GenBank/DDBJ databases">
        <title>Genome sequencing of Prevotella sp. KCOM 3155 (= JS262).</title>
        <authorList>
            <person name="Kook J.-K."/>
            <person name="Park S.-N."/>
            <person name="Lim Y.K."/>
        </authorList>
    </citation>
    <scope>NUCLEOTIDE SEQUENCE [LARGE SCALE GENOMIC DNA]</scope>
    <source>
        <strain evidence="5 6">KCOM 3155</strain>
    </source>
</reference>
<keyword evidence="3" id="KW-0732">Signal</keyword>
<dbReference type="EMBL" id="RYYU01000001">
    <property type="protein sequence ID" value="RUL58674.1"/>
    <property type="molecule type" value="Genomic_DNA"/>
</dbReference>
<dbReference type="AlphaFoldDB" id="A0A3S0PBA5"/>
<dbReference type="GO" id="GO:0016020">
    <property type="term" value="C:membrane"/>
    <property type="evidence" value="ECO:0007669"/>
    <property type="project" value="UniProtKB-UniRule"/>
</dbReference>
<keyword evidence="2" id="KW-0812">Transmembrane</keyword>
<dbReference type="OrthoDB" id="9782229at2"/>
<dbReference type="Pfam" id="PF13488">
    <property type="entry name" value="Gly-zipper_Omp"/>
    <property type="match status" value="1"/>
</dbReference>
<feature type="chain" id="PRO_5018710975" evidence="3">
    <location>
        <begin position="24"/>
        <end position="231"/>
    </location>
</feature>
<feature type="transmembrane region" description="Helical" evidence="2">
    <location>
        <begin position="47"/>
        <end position="65"/>
    </location>
</feature>